<evidence type="ECO:0000256" key="6">
    <source>
        <dbReference type="ARBA" id="ARBA00023136"/>
    </source>
</evidence>
<dbReference type="Proteomes" id="UP001209540">
    <property type="component" value="Unassembled WGS sequence"/>
</dbReference>
<keyword evidence="5 8" id="KW-1133">Transmembrane helix</keyword>
<reference evidence="9" key="1">
    <citation type="journal article" date="2022" name="IScience">
        <title>Evolution of zygomycete secretomes and the origins of terrestrial fungal ecologies.</title>
        <authorList>
            <person name="Chang Y."/>
            <person name="Wang Y."/>
            <person name="Mondo S."/>
            <person name="Ahrendt S."/>
            <person name="Andreopoulos W."/>
            <person name="Barry K."/>
            <person name="Beard J."/>
            <person name="Benny G.L."/>
            <person name="Blankenship S."/>
            <person name="Bonito G."/>
            <person name="Cuomo C."/>
            <person name="Desiro A."/>
            <person name="Gervers K.A."/>
            <person name="Hundley H."/>
            <person name="Kuo A."/>
            <person name="LaButti K."/>
            <person name="Lang B.F."/>
            <person name="Lipzen A."/>
            <person name="O'Donnell K."/>
            <person name="Pangilinan J."/>
            <person name="Reynolds N."/>
            <person name="Sandor L."/>
            <person name="Smith M.E."/>
            <person name="Tsang A."/>
            <person name="Grigoriev I.V."/>
            <person name="Stajich J.E."/>
            <person name="Spatafora J.W."/>
        </authorList>
    </citation>
    <scope>NUCLEOTIDE SEQUENCE</scope>
    <source>
        <strain evidence="9">RSA 2281</strain>
    </source>
</reference>
<feature type="transmembrane region" description="Helical" evidence="8">
    <location>
        <begin position="624"/>
        <end position="652"/>
    </location>
</feature>
<evidence type="ECO:0000256" key="3">
    <source>
        <dbReference type="ARBA" id="ARBA00022448"/>
    </source>
</evidence>
<feature type="transmembrane region" description="Helical" evidence="8">
    <location>
        <begin position="167"/>
        <end position="186"/>
    </location>
</feature>
<feature type="transmembrane region" description="Helical" evidence="8">
    <location>
        <begin position="441"/>
        <end position="459"/>
    </location>
</feature>
<feature type="transmembrane region" description="Helical" evidence="8">
    <location>
        <begin position="531"/>
        <end position="552"/>
    </location>
</feature>
<dbReference type="GO" id="GO:0035673">
    <property type="term" value="F:oligopeptide transmembrane transporter activity"/>
    <property type="evidence" value="ECO:0007669"/>
    <property type="project" value="InterPro"/>
</dbReference>
<keyword evidence="6 8" id="KW-0472">Membrane</keyword>
<dbReference type="AlphaFoldDB" id="A0AAD5PCJ7"/>
<evidence type="ECO:0000256" key="4">
    <source>
        <dbReference type="ARBA" id="ARBA00022692"/>
    </source>
</evidence>
<feature type="transmembrane region" description="Helical" evidence="8">
    <location>
        <begin position="296"/>
        <end position="322"/>
    </location>
</feature>
<feature type="transmembrane region" description="Helical" evidence="8">
    <location>
        <begin position="664"/>
        <end position="685"/>
    </location>
</feature>
<evidence type="ECO:0000256" key="8">
    <source>
        <dbReference type="SAM" id="Phobius"/>
    </source>
</evidence>
<feature type="region of interest" description="Disordered" evidence="7">
    <location>
        <begin position="1"/>
        <end position="27"/>
    </location>
</feature>
<sequence>MKRTFDTQRRKSKSQEEKTTIEQHELQLDHLDKEVKEHTTTLPDDIESKSNDEHHKHHSQEEHQFTWRAAIIGSFLGCFVAASNFYLGLKVGFTFGAGIFGAIFSFAIIKPLSGRLPLAWGGGYFGPKENVTAQTAATTAGGLFSGFISSIPALYKLGLMTTPRGDIVALTLFTISAAYYGLFFAVPLRRHFVVKQDLTFPTPRAAATTIIALHDSKSGEENGMKKAKWMAFWFCFTFIWGIISFFVPFFDTLHILYWIGYAASYGNLMGADATWGWHFKFDFPFFGAGLMTPGSVVIPFLVTTIIVYGIIGPCLVSSGYFVKAYGFLDNGDTTRSFFLWPGIAMLVLAAFSELFVRYDTLYRGIKGGVLEMVYVTKRAVGHIYCLVTGKHTSYSVRRPTTHKDESYTIEELVPAWWWMLGLVLSVIFTCAIMGVYFGMPVYQSIVSVILAFMMAFVGIQASGETDINPNGSVAKMSQLIFAGMPGPSIDQIRMNNLMAGNITASASTQSVDMVGDLKTGQLVGASPRSQFLTQVLASVVAIGIAVALFILFTDAYPCIVDMDVNAPCEFGLSGVWAWMSVTKLLTGGASLSTDCIIVTCVFAVVGIAGPVLRHFCLPQKYHKYFPSLSVAGLAMVNSTPDVPVAMFIGWVSGKIWKRFKPESYYMYLYSAAGGMIAGQGVSAIIKAVFQLAKVEGNVIAATCIEQLKENCP</sequence>
<feature type="transmembrane region" description="Helical" evidence="8">
    <location>
        <begin position="93"/>
        <end position="112"/>
    </location>
</feature>
<dbReference type="NCBIfam" id="TIGR00728">
    <property type="entry name" value="OPT_sfam"/>
    <property type="match status" value="1"/>
</dbReference>
<evidence type="ECO:0000256" key="5">
    <source>
        <dbReference type="ARBA" id="ARBA00022989"/>
    </source>
</evidence>
<comment type="caution">
    <text evidence="9">The sequence shown here is derived from an EMBL/GenBank/DDBJ whole genome shotgun (WGS) entry which is preliminary data.</text>
</comment>
<feature type="transmembrane region" description="Helical" evidence="8">
    <location>
        <begin position="230"/>
        <end position="249"/>
    </location>
</feature>
<comment type="subcellular location">
    <subcellularLocation>
        <location evidence="1">Membrane</location>
        <topology evidence="1">Multi-pass membrane protein</topology>
    </subcellularLocation>
</comment>
<feature type="transmembrane region" description="Helical" evidence="8">
    <location>
        <begin position="337"/>
        <end position="356"/>
    </location>
</feature>
<keyword evidence="4 8" id="KW-0812">Transmembrane</keyword>
<evidence type="ECO:0000256" key="2">
    <source>
        <dbReference type="ARBA" id="ARBA00008807"/>
    </source>
</evidence>
<name>A0AAD5PCJ7_9FUNG</name>
<comment type="similarity">
    <text evidence="2">Belongs to the oligopeptide OPT transporter family.</text>
</comment>
<feature type="transmembrane region" description="Helical" evidence="8">
    <location>
        <begin position="589"/>
        <end position="612"/>
    </location>
</feature>
<dbReference type="InterPro" id="IPR004813">
    <property type="entry name" value="OPT"/>
</dbReference>
<dbReference type="Pfam" id="PF03169">
    <property type="entry name" value="OPT"/>
    <property type="match status" value="1"/>
</dbReference>
<dbReference type="EMBL" id="JAIXMP010000017">
    <property type="protein sequence ID" value="KAI9259516.1"/>
    <property type="molecule type" value="Genomic_DNA"/>
</dbReference>
<gene>
    <name evidence="9" type="ORF">BDA99DRAFT_465258</name>
</gene>
<feature type="transmembrane region" description="Helical" evidence="8">
    <location>
        <begin position="255"/>
        <end position="275"/>
    </location>
</feature>
<keyword evidence="10" id="KW-1185">Reference proteome</keyword>
<proteinExistence type="inferred from homology"/>
<dbReference type="PANTHER" id="PTHR31645:SF3">
    <property type="entry name" value="OLIGOPEPTIDE TRANSPORTER"/>
    <property type="match status" value="1"/>
</dbReference>
<evidence type="ECO:0000256" key="7">
    <source>
        <dbReference type="SAM" id="MobiDB-lite"/>
    </source>
</evidence>
<dbReference type="InterPro" id="IPR045035">
    <property type="entry name" value="YSL-like"/>
</dbReference>
<protein>
    <submittedName>
        <fullName evidence="9">OPT oligopeptide transporter protein-domain-containing protein</fullName>
    </submittedName>
</protein>
<reference evidence="9" key="2">
    <citation type="submission" date="2023-02" db="EMBL/GenBank/DDBJ databases">
        <authorList>
            <consortium name="DOE Joint Genome Institute"/>
            <person name="Mondo S.J."/>
            <person name="Chang Y."/>
            <person name="Wang Y."/>
            <person name="Ahrendt S."/>
            <person name="Andreopoulos W."/>
            <person name="Barry K."/>
            <person name="Beard J."/>
            <person name="Benny G.L."/>
            <person name="Blankenship S."/>
            <person name="Bonito G."/>
            <person name="Cuomo C."/>
            <person name="Desiro A."/>
            <person name="Gervers K.A."/>
            <person name="Hundley H."/>
            <person name="Kuo A."/>
            <person name="LaButti K."/>
            <person name="Lang B.F."/>
            <person name="Lipzen A."/>
            <person name="O'Donnell K."/>
            <person name="Pangilinan J."/>
            <person name="Reynolds N."/>
            <person name="Sandor L."/>
            <person name="Smith M.W."/>
            <person name="Tsang A."/>
            <person name="Grigoriev I.V."/>
            <person name="Stajich J.E."/>
            <person name="Spatafora J.W."/>
        </authorList>
    </citation>
    <scope>NUCLEOTIDE SEQUENCE</scope>
    <source>
        <strain evidence="9">RSA 2281</strain>
    </source>
</reference>
<dbReference type="PANTHER" id="PTHR31645">
    <property type="entry name" value="OLIGOPEPTIDE TRANSPORTER YGL114W-RELATED"/>
    <property type="match status" value="1"/>
</dbReference>
<organism evidence="9 10">
    <name type="scientific">Phascolomyces articulosus</name>
    <dbReference type="NCBI Taxonomy" id="60185"/>
    <lineage>
        <taxon>Eukaryota</taxon>
        <taxon>Fungi</taxon>
        <taxon>Fungi incertae sedis</taxon>
        <taxon>Mucoromycota</taxon>
        <taxon>Mucoromycotina</taxon>
        <taxon>Mucoromycetes</taxon>
        <taxon>Mucorales</taxon>
        <taxon>Lichtheimiaceae</taxon>
        <taxon>Phascolomyces</taxon>
    </lineage>
</organism>
<keyword evidence="3" id="KW-0813">Transport</keyword>
<feature type="transmembrane region" description="Helical" evidence="8">
    <location>
        <begin position="415"/>
        <end position="435"/>
    </location>
</feature>
<feature type="compositionally biased region" description="Basic and acidic residues" evidence="7">
    <location>
        <begin position="46"/>
        <end position="60"/>
    </location>
</feature>
<feature type="transmembrane region" description="Helical" evidence="8">
    <location>
        <begin position="133"/>
        <end position="155"/>
    </location>
</feature>
<evidence type="ECO:0000313" key="9">
    <source>
        <dbReference type="EMBL" id="KAI9259516.1"/>
    </source>
</evidence>
<evidence type="ECO:0000256" key="1">
    <source>
        <dbReference type="ARBA" id="ARBA00004141"/>
    </source>
</evidence>
<dbReference type="GO" id="GO:0000329">
    <property type="term" value="C:fungal-type vacuole membrane"/>
    <property type="evidence" value="ECO:0007669"/>
    <property type="project" value="TreeGrafter"/>
</dbReference>
<accession>A0AAD5PCJ7</accession>
<evidence type="ECO:0000313" key="10">
    <source>
        <dbReference type="Proteomes" id="UP001209540"/>
    </source>
</evidence>
<feature type="region of interest" description="Disordered" evidence="7">
    <location>
        <begin position="39"/>
        <end position="60"/>
    </location>
</feature>